<sequence>MAVSPQRKMLKTLMDMRQLHVWDQRQATCNLCLVLRLVLLKQQRNNMFMLSRL</sequence>
<reference evidence="1" key="2">
    <citation type="journal article" date="2015" name="Data Brief">
        <title>Shoot transcriptome of the giant reed, Arundo donax.</title>
        <authorList>
            <person name="Barrero R.A."/>
            <person name="Guerrero F.D."/>
            <person name="Moolhuijzen P."/>
            <person name="Goolsby J.A."/>
            <person name="Tidwell J."/>
            <person name="Bellgard S.E."/>
            <person name="Bellgard M.I."/>
        </authorList>
    </citation>
    <scope>NUCLEOTIDE SEQUENCE</scope>
    <source>
        <tissue evidence="1">Shoot tissue taken approximately 20 cm above the soil surface</tissue>
    </source>
</reference>
<protein>
    <submittedName>
        <fullName evidence="1">Uncharacterized protein</fullName>
    </submittedName>
</protein>
<dbReference type="EMBL" id="GBRH01230801">
    <property type="protein sequence ID" value="JAD67094.1"/>
    <property type="molecule type" value="Transcribed_RNA"/>
</dbReference>
<proteinExistence type="predicted"/>
<name>A0A0A9BSX8_ARUDO</name>
<dbReference type="AlphaFoldDB" id="A0A0A9BSX8"/>
<accession>A0A0A9BSX8</accession>
<organism evidence="1">
    <name type="scientific">Arundo donax</name>
    <name type="common">Giant reed</name>
    <name type="synonym">Donax arundinaceus</name>
    <dbReference type="NCBI Taxonomy" id="35708"/>
    <lineage>
        <taxon>Eukaryota</taxon>
        <taxon>Viridiplantae</taxon>
        <taxon>Streptophyta</taxon>
        <taxon>Embryophyta</taxon>
        <taxon>Tracheophyta</taxon>
        <taxon>Spermatophyta</taxon>
        <taxon>Magnoliopsida</taxon>
        <taxon>Liliopsida</taxon>
        <taxon>Poales</taxon>
        <taxon>Poaceae</taxon>
        <taxon>PACMAD clade</taxon>
        <taxon>Arundinoideae</taxon>
        <taxon>Arundineae</taxon>
        <taxon>Arundo</taxon>
    </lineage>
</organism>
<evidence type="ECO:0000313" key="1">
    <source>
        <dbReference type="EMBL" id="JAD67094.1"/>
    </source>
</evidence>
<reference evidence="1" key="1">
    <citation type="submission" date="2014-09" db="EMBL/GenBank/DDBJ databases">
        <authorList>
            <person name="Magalhaes I.L.F."/>
            <person name="Oliveira U."/>
            <person name="Santos F.R."/>
            <person name="Vidigal T.H.D.A."/>
            <person name="Brescovit A.D."/>
            <person name="Santos A.J."/>
        </authorList>
    </citation>
    <scope>NUCLEOTIDE SEQUENCE</scope>
    <source>
        <tissue evidence="1">Shoot tissue taken approximately 20 cm above the soil surface</tissue>
    </source>
</reference>